<sequence length="358" mass="37770">MKRFERTRLLRAMAGLAVASLAMPLMADESSAYIPLGNADQVAIIDTDSYQVSGQAQGVVNSHGSDLTPDGRFLVAGSLTPRESGKTPSKPVGVSADEHAAHHGGGGDTAASSSTPGTLYLIDTTSKEVVRQFDVPGPVHHVLVTADGRYAVSTHPMGGGISVVSLESGELVASLATGPAPNYMVQNPQNRSLYVSNSGNGTISEIDTENWFVRKNMRLEGSPEHMVLDSERGRLYANDAAEGQAVALDLESGDVVAQYPIGSKPHGIDLSADLGTLYVTSQGDNRLVAVSLADGRMRERELAPAPYHLAISPVDGKLLISSREKPQLWVVDQRTLDTLETVPLAGVGHQIAVGETTN</sequence>
<dbReference type="SUPFAM" id="SSF51004">
    <property type="entry name" value="C-terminal (heme d1) domain of cytochrome cd1-nitrite reductase"/>
    <property type="match status" value="1"/>
</dbReference>
<feature type="domain" description="Pyrrolo-quinoline quinone repeat" evidence="3">
    <location>
        <begin position="98"/>
        <end position="335"/>
    </location>
</feature>
<dbReference type="EMBL" id="CP042382">
    <property type="protein sequence ID" value="QEA37661.1"/>
    <property type="molecule type" value="Genomic_DNA"/>
</dbReference>
<evidence type="ECO:0000259" key="3">
    <source>
        <dbReference type="Pfam" id="PF13360"/>
    </source>
</evidence>
<protein>
    <submittedName>
        <fullName evidence="4">PQQ-binding-like beta-propeller repeat protein</fullName>
    </submittedName>
</protein>
<dbReference type="KEGG" id="paur:FGL86_00295"/>
<feature type="signal peptide" evidence="2">
    <location>
        <begin position="1"/>
        <end position="27"/>
    </location>
</feature>
<dbReference type="InterPro" id="IPR051200">
    <property type="entry name" value="Host-pathogen_enzymatic-act"/>
</dbReference>
<evidence type="ECO:0000313" key="5">
    <source>
        <dbReference type="Proteomes" id="UP000321272"/>
    </source>
</evidence>
<dbReference type="AlphaFoldDB" id="A0A5B8SN33"/>
<dbReference type="PANTHER" id="PTHR47197">
    <property type="entry name" value="PROTEIN NIRF"/>
    <property type="match status" value="1"/>
</dbReference>
<dbReference type="Gene3D" id="2.130.10.10">
    <property type="entry name" value="YVTN repeat-like/Quinoprotein amine dehydrogenase"/>
    <property type="match status" value="2"/>
</dbReference>
<gene>
    <name evidence="4" type="ORF">FGL86_00295</name>
</gene>
<dbReference type="PANTHER" id="PTHR47197:SF3">
    <property type="entry name" value="DIHYDRO-HEME D1 DEHYDROGENASE"/>
    <property type="match status" value="1"/>
</dbReference>
<keyword evidence="5" id="KW-1185">Reference proteome</keyword>
<dbReference type="Pfam" id="PF13360">
    <property type="entry name" value="PQQ_2"/>
    <property type="match status" value="1"/>
</dbReference>
<keyword evidence="2" id="KW-0732">Signal</keyword>
<proteinExistence type="predicted"/>
<evidence type="ECO:0000313" key="4">
    <source>
        <dbReference type="EMBL" id="QEA37661.1"/>
    </source>
</evidence>
<dbReference type="InterPro" id="IPR015943">
    <property type="entry name" value="WD40/YVTN_repeat-like_dom_sf"/>
</dbReference>
<dbReference type="InterPro" id="IPR011048">
    <property type="entry name" value="Haem_d1_sf"/>
</dbReference>
<feature type="region of interest" description="Disordered" evidence="1">
    <location>
        <begin position="77"/>
        <end position="115"/>
    </location>
</feature>
<name>A0A5B8SN33_9GAMM</name>
<dbReference type="Proteomes" id="UP000321272">
    <property type="component" value="Chromosome"/>
</dbReference>
<dbReference type="RefSeq" id="WP_147182729.1">
    <property type="nucleotide sequence ID" value="NZ_CP042382.1"/>
</dbReference>
<reference evidence="4 5" key="1">
    <citation type="submission" date="2019-06" db="EMBL/GenBank/DDBJ databases">
        <title>Genome analyses of bacteria isolated from kimchi.</title>
        <authorList>
            <person name="Lee S."/>
            <person name="Ahn S."/>
            <person name="Roh S."/>
        </authorList>
    </citation>
    <scope>NUCLEOTIDE SEQUENCE [LARGE SCALE GENOMIC DNA]</scope>
    <source>
        <strain evidence="4 5">CBA4606</strain>
    </source>
</reference>
<dbReference type="OrthoDB" id="24300at2"/>
<organism evidence="4 5">
    <name type="scientific">Pistricoccus aurantiacus</name>
    <dbReference type="NCBI Taxonomy" id="1883414"/>
    <lineage>
        <taxon>Bacteria</taxon>
        <taxon>Pseudomonadati</taxon>
        <taxon>Pseudomonadota</taxon>
        <taxon>Gammaproteobacteria</taxon>
        <taxon>Oceanospirillales</taxon>
        <taxon>Halomonadaceae</taxon>
        <taxon>Pistricoccus</taxon>
    </lineage>
</organism>
<evidence type="ECO:0000256" key="1">
    <source>
        <dbReference type="SAM" id="MobiDB-lite"/>
    </source>
</evidence>
<accession>A0A5B8SN33</accession>
<feature type="chain" id="PRO_5022701608" evidence="2">
    <location>
        <begin position="28"/>
        <end position="358"/>
    </location>
</feature>
<evidence type="ECO:0000256" key="2">
    <source>
        <dbReference type="SAM" id="SignalP"/>
    </source>
</evidence>
<dbReference type="InterPro" id="IPR002372">
    <property type="entry name" value="PQQ_rpt_dom"/>
</dbReference>